<protein>
    <submittedName>
        <fullName evidence="3">Pimeloyl-ACP methyl ester carboxylesterase</fullName>
    </submittedName>
</protein>
<organism evidence="3 4">
    <name type="scientific">Brevibacillus fulvus</name>
    <dbReference type="NCBI Taxonomy" id="1125967"/>
    <lineage>
        <taxon>Bacteria</taxon>
        <taxon>Bacillati</taxon>
        <taxon>Bacillota</taxon>
        <taxon>Bacilli</taxon>
        <taxon>Bacillales</taxon>
        <taxon>Paenibacillaceae</taxon>
        <taxon>Brevibacillus</taxon>
    </lineage>
</organism>
<sequence>MAGMELIVLFVGGMMLLSVLVAAVLSLVVGWKLTHPPRKPVAVRPEQYGIDVYEEIAFPSRQDGLLLRGWYFSAKANGQSDSGYTLIFAHGYSQNRLEPHLPALSLAKELLGSGYDVLMFDFRNAGMSEGNVTTIGLFEQNDLLGAVDYVKQRFAERGIGLIGFSMGAATALLAAAREPRINAVIADSPFYSLPAYLRENLSVWTGLPRFPFNWLIMKLIPWLMRIDPEAVNPWQAVQRLVSCPVLFIHGRADTTIPWENSKNLYELSDKRTAELWLVPASGHVRSYASQPKRYVQTVQAFLKRKLPPVR</sequence>
<dbReference type="PANTHER" id="PTHR43358:SF4">
    <property type="entry name" value="ALPHA_BETA HYDROLASE FOLD-1 DOMAIN-CONTAINING PROTEIN"/>
    <property type="match status" value="1"/>
</dbReference>
<evidence type="ECO:0000313" key="3">
    <source>
        <dbReference type="EMBL" id="MBM7592024.1"/>
    </source>
</evidence>
<dbReference type="Proteomes" id="UP000717624">
    <property type="component" value="Unassembled WGS sequence"/>
</dbReference>
<keyword evidence="4" id="KW-1185">Reference proteome</keyword>
<keyword evidence="1" id="KW-1133">Transmembrane helix</keyword>
<dbReference type="InterPro" id="IPR029058">
    <property type="entry name" value="AB_hydrolase_fold"/>
</dbReference>
<reference evidence="3" key="1">
    <citation type="submission" date="2021-01" db="EMBL/GenBank/DDBJ databases">
        <title>Genomic Encyclopedia of Type Strains, Phase IV (KMG-IV): sequencing the most valuable type-strain genomes for metagenomic binning, comparative biology and taxonomic classification.</title>
        <authorList>
            <person name="Goeker M."/>
        </authorList>
    </citation>
    <scope>NUCLEOTIDE SEQUENCE</scope>
    <source>
        <strain evidence="3">DSM 25523</strain>
    </source>
</reference>
<feature type="domain" description="AB hydrolase-1" evidence="2">
    <location>
        <begin position="85"/>
        <end position="194"/>
    </location>
</feature>
<evidence type="ECO:0000259" key="2">
    <source>
        <dbReference type="Pfam" id="PF00561"/>
    </source>
</evidence>
<dbReference type="SUPFAM" id="SSF53474">
    <property type="entry name" value="alpha/beta-Hydrolases"/>
    <property type="match status" value="1"/>
</dbReference>
<comment type="caution">
    <text evidence="3">The sequence shown here is derived from an EMBL/GenBank/DDBJ whole genome shotgun (WGS) entry which is preliminary data.</text>
</comment>
<proteinExistence type="predicted"/>
<keyword evidence="1" id="KW-0472">Membrane</keyword>
<evidence type="ECO:0000256" key="1">
    <source>
        <dbReference type="SAM" id="Phobius"/>
    </source>
</evidence>
<dbReference type="InterPro" id="IPR052920">
    <property type="entry name" value="DNA-binding_regulatory"/>
</dbReference>
<feature type="transmembrane region" description="Helical" evidence="1">
    <location>
        <begin position="6"/>
        <end position="29"/>
    </location>
</feature>
<gene>
    <name evidence="3" type="ORF">JOD01_003676</name>
</gene>
<dbReference type="PANTHER" id="PTHR43358">
    <property type="entry name" value="ALPHA/BETA-HYDROLASE"/>
    <property type="match status" value="1"/>
</dbReference>
<dbReference type="Pfam" id="PF00561">
    <property type="entry name" value="Abhydrolase_1"/>
    <property type="match status" value="1"/>
</dbReference>
<name>A0A939BW26_9BACL</name>
<accession>A0A939BW26</accession>
<dbReference type="EMBL" id="JAFBEB010000018">
    <property type="protein sequence ID" value="MBM7592024.1"/>
    <property type="molecule type" value="Genomic_DNA"/>
</dbReference>
<keyword evidence="1" id="KW-0812">Transmembrane</keyword>
<dbReference type="AlphaFoldDB" id="A0A939BW26"/>
<dbReference type="InterPro" id="IPR000073">
    <property type="entry name" value="AB_hydrolase_1"/>
</dbReference>
<dbReference type="Gene3D" id="3.40.50.1820">
    <property type="entry name" value="alpha/beta hydrolase"/>
    <property type="match status" value="1"/>
</dbReference>
<evidence type="ECO:0000313" key="4">
    <source>
        <dbReference type="Proteomes" id="UP000717624"/>
    </source>
</evidence>